<evidence type="ECO:0000256" key="1">
    <source>
        <dbReference type="ARBA" id="ARBA00004141"/>
    </source>
</evidence>
<dbReference type="AlphaFoldDB" id="A0A1D8NJG8"/>
<evidence type="ECO:0000256" key="8">
    <source>
        <dbReference type="SAM" id="Phobius"/>
    </source>
</evidence>
<dbReference type="SMART" id="SM01415">
    <property type="entry name" value="DUF106"/>
    <property type="match status" value="1"/>
</dbReference>
<comment type="subcellular location">
    <subcellularLocation>
        <location evidence="1">Membrane</location>
        <topology evidence="1">Multi-pass membrane protein</topology>
    </subcellularLocation>
</comment>
<organism evidence="9 10">
    <name type="scientific">Yarrowia lipolytica</name>
    <name type="common">Candida lipolytica</name>
    <dbReference type="NCBI Taxonomy" id="4952"/>
    <lineage>
        <taxon>Eukaryota</taxon>
        <taxon>Fungi</taxon>
        <taxon>Dikarya</taxon>
        <taxon>Ascomycota</taxon>
        <taxon>Saccharomycotina</taxon>
        <taxon>Dipodascomycetes</taxon>
        <taxon>Dipodascales</taxon>
        <taxon>Dipodascales incertae sedis</taxon>
        <taxon>Yarrowia</taxon>
    </lineage>
</organism>
<dbReference type="KEGG" id="yli:2911949"/>
<name>A0A1D8NJG8_YARLL</name>
<keyword evidence="4 8" id="KW-0812">Transmembrane</keyword>
<accession>A0A1D8NJG8</accession>
<dbReference type="GO" id="GO:0072546">
    <property type="term" value="C:EMC complex"/>
    <property type="evidence" value="ECO:0007669"/>
    <property type="project" value="TreeGrafter"/>
</dbReference>
<dbReference type="GeneID" id="2911949"/>
<dbReference type="eggNOG" id="KOG3188">
    <property type="taxonomic scope" value="Eukaryota"/>
</dbReference>
<dbReference type="Proteomes" id="UP000182444">
    <property type="component" value="Chromosome 1E"/>
</dbReference>
<dbReference type="EMBL" id="CP017557">
    <property type="protein sequence ID" value="AOW05763.1"/>
    <property type="molecule type" value="Genomic_DNA"/>
</dbReference>
<dbReference type="Pfam" id="PF01956">
    <property type="entry name" value="EMC3_TMCO1"/>
    <property type="match status" value="1"/>
</dbReference>
<dbReference type="PANTHER" id="PTHR13116:SF5">
    <property type="entry name" value="ER MEMBRANE PROTEIN COMPLEX SUBUNIT 3"/>
    <property type="match status" value="1"/>
</dbReference>
<dbReference type="PIRSF" id="PIRSF010045">
    <property type="entry name" value="DUF850_TM_euk"/>
    <property type="match status" value="1"/>
</dbReference>
<evidence type="ECO:0000256" key="2">
    <source>
        <dbReference type="ARBA" id="ARBA00005376"/>
    </source>
</evidence>
<evidence type="ECO:0000256" key="4">
    <source>
        <dbReference type="ARBA" id="ARBA00022692"/>
    </source>
</evidence>
<feature type="transmembrane region" description="Helical" evidence="8">
    <location>
        <begin position="213"/>
        <end position="233"/>
    </location>
</feature>
<dbReference type="VEuPathDB" id="FungiDB:YALI1_E25692g"/>
<feature type="transmembrane region" description="Helical" evidence="8">
    <location>
        <begin position="48"/>
        <end position="66"/>
    </location>
</feature>
<dbReference type="VEuPathDB" id="FungiDB:YALI0_E21670g"/>
<dbReference type="PANTHER" id="PTHR13116">
    <property type="entry name" value="ER MEMBRANE PROTEIN COMPLEX SUBUNIT 3"/>
    <property type="match status" value="1"/>
</dbReference>
<protein>
    <recommendedName>
        <fullName evidence="3 7">ER membrane protein complex subunit 3</fullName>
    </recommendedName>
</protein>
<sequence length="289" mass="32504">MIFFFLPHVLFSSSMFDYTAQLNMSTPNTIIHHHHTQRKMDLTIDPSLRVWVLFPIFFVMILVGVLRHYATILLNPTPKNGDAMTIRQQQFLMYGSNLRLNGVNLSHTAFQKRQSYFVEQFKAGKYLADPENDGNNNPSQMLNDPGQFEKVMDSMKGQAMMVIPQTLMMGWVNSFFAGFILMKLPFPLTIRFKAMLQSGVNTQDLDVRWVSSLSWYFLNLMGLNSIYALILGGQNQAGGVQAMGAGQAGAMQPGIVYANVYKGEAENLALANPKSILVGVEDRVIKQFS</sequence>
<evidence type="ECO:0000313" key="10">
    <source>
        <dbReference type="Proteomes" id="UP000182444"/>
    </source>
</evidence>
<keyword evidence="6 8" id="KW-0472">Membrane</keyword>
<proteinExistence type="inferred from homology"/>
<evidence type="ECO:0000256" key="3">
    <source>
        <dbReference type="ARBA" id="ARBA00020822"/>
    </source>
</evidence>
<evidence type="ECO:0000256" key="7">
    <source>
        <dbReference type="PIRNR" id="PIRNR010045"/>
    </source>
</evidence>
<keyword evidence="5 8" id="KW-1133">Transmembrane helix</keyword>
<feature type="transmembrane region" description="Helical" evidence="8">
    <location>
        <begin position="162"/>
        <end position="182"/>
    </location>
</feature>
<reference evidence="9 10" key="1">
    <citation type="journal article" date="2016" name="PLoS ONE">
        <title>Sequence Assembly of Yarrowia lipolytica Strain W29/CLIB89 Shows Transposable Element Diversity.</title>
        <authorList>
            <person name="Magnan C."/>
            <person name="Yu J."/>
            <person name="Chang I."/>
            <person name="Jahn E."/>
            <person name="Kanomata Y."/>
            <person name="Wu J."/>
            <person name="Zeller M."/>
            <person name="Oakes M."/>
            <person name="Baldi P."/>
            <person name="Sandmeyer S."/>
        </authorList>
    </citation>
    <scope>NUCLEOTIDE SEQUENCE [LARGE SCALE GENOMIC DNA]</scope>
    <source>
        <strain evidence="10">CLIB89(W29)</strain>
    </source>
</reference>
<comment type="similarity">
    <text evidence="2 7">Belongs to the EMC3 family.</text>
</comment>
<dbReference type="InterPro" id="IPR002809">
    <property type="entry name" value="EMC3/TMCO1"/>
</dbReference>
<evidence type="ECO:0000313" key="9">
    <source>
        <dbReference type="EMBL" id="AOW05763.1"/>
    </source>
</evidence>
<comment type="function">
    <text evidence="7">The EMC seems to be required for efficient folding of proteins in the endoplasmic reticulum (ER).</text>
</comment>
<dbReference type="GO" id="GO:0034975">
    <property type="term" value="P:protein folding in endoplasmic reticulum"/>
    <property type="evidence" value="ECO:0007669"/>
    <property type="project" value="TreeGrafter"/>
</dbReference>
<evidence type="ECO:0000256" key="5">
    <source>
        <dbReference type="ARBA" id="ARBA00022989"/>
    </source>
</evidence>
<dbReference type="InterPro" id="IPR008568">
    <property type="entry name" value="EMC3"/>
</dbReference>
<dbReference type="RefSeq" id="XP_504239.2">
    <property type="nucleotide sequence ID" value="XM_504239.3"/>
</dbReference>
<evidence type="ECO:0000256" key="6">
    <source>
        <dbReference type="ARBA" id="ARBA00023136"/>
    </source>
</evidence>
<gene>
    <name evidence="9" type="ORF">YALI1_E25692g</name>
</gene>